<accession>F6RFD4</accession>
<evidence type="ECO:0000259" key="1">
    <source>
        <dbReference type="Pfam" id="PF24536"/>
    </source>
</evidence>
<dbReference type="InterPro" id="IPR057106">
    <property type="entry name" value="NXPE4_C"/>
</dbReference>
<dbReference type="GeneTree" id="ENSGT00950000182866"/>
<dbReference type="Pfam" id="PF24536">
    <property type="entry name" value="NXPE4_C"/>
    <property type="match status" value="1"/>
</dbReference>
<organism evidence="2 3">
    <name type="scientific">Ciona intestinalis</name>
    <name type="common">Transparent sea squirt</name>
    <name type="synonym">Ascidia intestinalis</name>
    <dbReference type="NCBI Taxonomy" id="7719"/>
    <lineage>
        <taxon>Eukaryota</taxon>
        <taxon>Metazoa</taxon>
        <taxon>Chordata</taxon>
        <taxon>Tunicata</taxon>
        <taxon>Ascidiacea</taxon>
        <taxon>Phlebobranchia</taxon>
        <taxon>Cionidae</taxon>
        <taxon>Ciona</taxon>
    </lineage>
</organism>
<reference evidence="2" key="3">
    <citation type="submission" date="2025-08" db="UniProtKB">
        <authorList>
            <consortium name="Ensembl"/>
        </authorList>
    </citation>
    <scope>IDENTIFICATION</scope>
</reference>
<feature type="domain" description="NXPE C-terminal" evidence="1">
    <location>
        <begin position="247"/>
        <end position="471"/>
    </location>
</feature>
<name>F6RFD4_CIOIN</name>
<evidence type="ECO:0000313" key="3">
    <source>
        <dbReference type="Proteomes" id="UP000008144"/>
    </source>
</evidence>
<reference evidence="2" key="2">
    <citation type="journal article" date="2008" name="Genome Biol.">
        <title>Improved genome assembly and evidence-based global gene model set for the chordate Ciona intestinalis: new insight into intron and operon populations.</title>
        <authorList>
            <person name="Satou Y."/>
            <person name="Mineta K."/>
            <person name="Ogasawara M."/>
            <person name="Sasakura Y."/>
            <person name="Shoguchi E."/>
            <person name="Ueno K."/>
            <person name="Yamada L."/>
            <person name="Matsumoto J."/>
            <person name="Wasserscheid J."/>
            <person name="Dewar K."/>
            <person name="Wiley G.B."/>
            <person name="Macmil S.L."/>
            <person name="Roe B.A."/>
            <person name="Zeller R.W."/>
            <person name="Hastings K.E."/>
            <person name="Lemaire P."/>
            <person name="Lindquist E."/>
            <person name="Endo T."/>
            <person name="Hotta K."/>
            <person name="Inaba K."/>
        </authorList>
    </citation>
    <scope>NUCLEOTIDE SEQUENCE [LARGE SCALE GENOMIC DNA]</scope>
    <source>
        <strain evidence="2">wild type</strain>
    </source>
</reference>
<dbReference type="EMBL" id="EAAA01000082">
    <property type="status" value="NOT_ANNOTATED_CDS"/>
    <property type="molecule type" value="Genomic_DNA"/>
</dbReference>
<dbReference type="InterPro" id="IPR026845">
    <property type="entry name" value="NXPH/NXPE"/>
</dbReference>
<dbReference type="HOGENOM" id="CLU_031119_2_0_1"/>
<dbReference type="Ensembl" id="ENSCINT00000025394.1">
    <property type="protein sequence ID" value="ENSCINP00000025148.1"/>
    <property type="gene ID" value="ENSCING00000013776.1"/>
</dbReference>
<dbReference type="Proteomes" id="UP000008144">
    <property type="component" value="Chromosome 1"/>
</dbReference>
<protein>
    <recommendedName>
        <fullName evidence="1">NXPE C-terminal domain-containing protein</fullName>
    </recommendedName>
</protein>
<dbReference type="AlphaFoldDB" id="F6RFD4"/>
<dbReference type="OMA" id="GECCLPH"/>
<proteinExistence type="predicted"/>
<reference evidence="3" key="1">
    <citation type="journal article" date="2002" name="Science">
        <title>The draft genome of Ciona intestinalis: insights into chordate and vertebrate origins.</title>
        <authorList>
            <person name="Dehal P."/>
            <person name="Satou Y."/>
            <person name="Campbell R.K."/>
            <person name="Chapman J."/>
            <person name="Degnan B."/>
            <person name="De Tomaso A."/>
            <person name="Davidson B."/>
            <person name="Di Gregorio A."/>
            <person name="Gelpke M."/>
            <person name="Goodstein D.M."/>
            <person name="Harafuji N."/>
            <person name="Hastings K.E."/>
            <person name="Ho I."/>
            <person name="Hotta K."/>
            <person name="Huang W."/>
            <person name="Kawashima T."/>
            <person name="Lemaire P."/>
            <person name="Martinez D."/>
            <person name="Meinertzhagen I.A."/>
            <person name="Necula S."/>
            <person name="Nonaka M."/>
            <person name="Putnam N."/>
            <person name="Rash S."/>
            <person name="Saiga H."/>
            <person name="Satake M."/>
            <person name="Terry A."/>
            <person name="Yamada L."/>
            <person name="Wang H.G."/>
            <person name="Awazu S."/>
            <person name="Azumi K."/>
            <person name="Boore J."/>
            <person name="Branno M."/>
            <person name="Chin-Bow S."/>
            <person name="DeSantis R."/>
            <person name="Doyle S."/>
            <person name="Francino P."/>
            <person name="Keys D.N."/>
            <person name="Haga S."/>
            <person name="Hayashi H."/>
            <person name="Hino K."/>
            <person name="Imai K.S."/>
            <person name="Inaba K."/>
            <person name="Kano S."/>
            <person name="Kobayashi K."/>
            <person name="Kobayashi M."/>
            <person name="Lee B.I."/>
            <person name="Makabe K.W."/>
            <person name="Manohar C."/>
            <person name="Matassi G."/>
            <person name="Medina M."/>
            <person name="Mochizuki Y."/>
            <person name="Mount S."/>
            <person name="Morishita T."/>
            <person name="Miura S."/>
            <person name="Nakayama A."/>
            <person name="Nishizaka S."/>
            <person name="Nomoto H."/>
            <person name="Ohta F."/>
            <person name="Oishi K."/>
            <person name="Rigoutsos I."/>
            <person name="Sano M."/>
            <person name="Sasaki A."/>
            <person name="Sasakura Y."/>
            <person name="Shoguchi E."/>
            <person name="Shin-i T."/>
            <person name="Spagnuolo A."/>
            <person name="Stainier D."/>
            <person name="Suzuki M.M."/>
            <person name="Tassy O."/>
            <person name="Takatori N."/>
            <person name="Tokuoka M."/>
            <person name="Yagi K."/>
            <person name="Yoshizaki F."/>
            <person name="Wada S."/>
            <person name="Zhang C."/>
            <person name="Hyatt P.D."/>
            <person name="Larimer F."/>
            <person name="Detter C."/>
            <person name="Doggett N."/>
            <person name="Glavina T."/>
            <person name="Hawkins T."/>
            <person name="Richardson P."/>
            <person name="Lucas S."/>
            <person name="Kohara Y."/>
            <person name="Levine M."/>
            <person name="Satoh N."/>
            <person name="Rokhsar D.S."/>
        </authorList>
    </citation>
    <scope>NUCLEOTIDE SEQUENCE [LARGE SCALE GENOMIC DNA]</scope>
</reference>
<dbReference type="PANTHER" id="PTHR16165:SF5">
    <property type="entry name" value="NXPE FAMILY MEMBER 3"/>
    <property type="match status" value="1"/>
</dbReference>
<dbReference type="PANTHER" id="PTHR16165">
    <property type="entry name" value="NXPE FAMILY MEMBER"/>
    <property type="match status" value="1"/>
</dbReference>
<reference evidence="2" key="4">
    <citation type="submission" date="2025-09" db="UniProtKB">
        <authorList>
            <consortium name="Ensembl"/>
        </authorList>
    </citation>
    <scope>IDENTIFICATION</scope>
</reference>
<dbReference type="InParanoid" id="F6RFD4"/>
<sequence length="471" mass="54044">TLNTFSNSRVVIVDKRTEYKTGDILNARIDAYDWKENKRSFGGDYFVARLVYGDGLYPDGIAGIVTDHRNGTYSIRVPLLIPGEARLEVKLMIPLEGIAELIRCTSLRKFLGTTYIATFETLESTECNIDLLSFTKLTPNEICDYSNPRNQEPWFCVKPPSGKCSKIIKLTFDRNKPSVFDSTNEICNENLLQQLGSSKLIYGSGLKISIQRPGFQSQQLPKLPLCKTSLNGITTARPNGYFVNGVWKSTFCKNNLKSFAKAASCFHNKDIYFLGDSTSRQYYYLFAKMIGMEPVYREDGTEISLGDGWNQPRTFQSGSTQMYFRGHGTPMQNSGHIAAMPYVSDMLDEITPGENEVVVIFNLGLHVLYFEPSFFIHRMRGIKDAMLRLNQRRANVRVIYRSQRVLDINTNRTNGWLAYRYGVLTREIFKDVKNLFYFDLWDLSSVWPLNHFHPRQEHLEQEALYLCNFIC</sequence>
<dbReference type="Pfam" id="PF06312">
    <property type="entry name" value="Neurexophilin"/>
    <property type="match status" value="1"/>
</dbReference>
<keyword evidence="3" id="KW-1185">Reference proteome</keyword>
<evidence type="ECO:0000313" key="2">
    <source>
        <dbReference type="Ensembl" id="ENSCINP00000025148.1"/>
    </source>
</evidence>